<keyword evidence="1" id="KW-0812">Transmembrane</keyword>
<dbReference type="Proteomes" id="UP000837803">
    <property type="component" value="Unassembled WGS sequence"/>
</dbReference>
<dbReference type="EMBL" id="CAKLPZ010000001">
    <property type="protein sequence ID" value="CAH0999648.1"/>
    <property type="molecule type" value="Genomic_DNA"/>
</dbReference>
<dbReference type="RefSeq" id="WP_238749855.1">
    <property type="nucleotide sequence ID" value="NZ_CAKLPZ010000001.1"/>
</dbReference>
<name>A0ABN8F5B0_9BACT</name>
<comment type="caution">
    <text evidence="2">The sequence shown here is derived from an EMBL/GenBank/DDBJ whole genome shotgun (WGS) entry which is preliminary data.</text>
</comment>
<keyword evidence="1" id="KW-1133">Transmembrane helix</keyword>
<evidence type="ECO:0000313" key="3">
    <source>
        <dbReference type="Proteomes" id="UP000837803"/>
    </source>
</evidence>
<proteinExistence type="predicted"/>
<reference evidence="2" key="1">
    <citation type="submission" date="2021-12" db="EMBL/GenBank/DDBJ databases">
        <authorList>
            <person name="Rodrigo-Torres L."/>
            <person name="Arahal R. D."/>
            <person name="Lucena T."/>
        </authorList>
    </citation>
    <scope>NUCLEOTIDE SEQUENCE</scope>
    <source>
        <strain evidence="2">CECT 8419</strain>
    </source>
</reference>
<feature type="transmembrane region" description="Helical" evidence="1">
    <location>
        <begin position="39"/>
        <end position="56"/>
    </location>
</feature>
<accession>A0ABN8F5B0</accession>
<feature type="transmembrane region" description="Helical" evidence="1">
    <location>
        <begin position="12"/>
        <end position="33"/>
    </location>
</feature>
<organism evidence="2 3">
    <name type="scientific">Neolewinella maritima</name>
    <dbReference type="NCBI Taxonomy" id="1383882"/>
    <lineage>
        <taxon>Bacteria</taxon>
        <taxon>Pseudomonadati</taxon>
        <taxon>Bacteroidota</taxon>
        <taxon>Saprospiria</taxon>
        <taxon>Saprospirales</taxon>
        <taxon>Lewinellaceae</taxon>
        <taxon>Neolewinella</taxon>
    </lineage>
</organism>
<sequence>MEPIRKDKPSPTLFLLMTVVYFASYFGLKYGVFGGALPWGYNLLLIAACLGIAFFLRGRLGKQ</sequence>
<evidence type="ECO:0000313" key="2">
    <source>
        <dbReference type="EMBL" id="CAH0999648.1"/>
    </source>
</evidence>
<protein>
    <submittedName>
        <fullName evidence="2">Uncharacterized protein</fullName>
    </submittedName>
</protein>
<evidence type="ECO:0000256" key="1">
    <source>
        <dbReference type="SAM" id="Phobius"/>
    </source>
</evidence>
<keyword evidence="3" id="KW-1185">Reference proteome</keyword>
<gene>
    <name evidence="2" type="ORF">LEM8419_00948</name>
</gene>
<keyword evidence="1" id="KW-0472">Membrane</keyword>